<dbReference type="InterPro" id="IPR003959">
    <property type="entry name" value="ATPase_AAA_core"/>
</dbReference>
<dbReference type="InterPro" id="IPR027417">
    <property type="entry name" value="P-loop_NTPase"/>
</dbReference>
<dbReference type="PIRSF" id="PIRSF029347">
    <property type="entry name" value="RecF"/>
    <property type="match status" value="1"/>
</dbReference>
<protein>
    <submittedName>
        <fullName evidence="4">AAA family ATPase</fullName>
    </submittedName>
</protein>
<reference evidence="4 5" key="1">
    <citation type="submission" date="2024-10" db="EMBL/GenBank/DDBJ databases">
        <title>The Natural Products Discovery Center: Release of the First 8490 Sequenced Strains for Exploring Actinobacteria Biosynthetic Diversity.</title>
        <authorList>
            <person name="Kalkreuter E."/>
            <person name="Kautsar S.A."/>
            <person name="Yang D."/>
            <person name="Bader C.D."/>
            <person name="Teijaro C.N."/>
            <person name="Fluegel L."/>
            <person name="Davis C.M."/>
            <person name="Simpson J.R."/>
            <person name="Lauterbach L."/>
            <person name="Steele A.D."/>
            <person name="Gui C."/>
            <person name="Meng S."/>
            <person name="Li G."/>
            <person name="Viehrig K."/>
            <person name="Ye F."/>
            <person name="Su P."/>
            <person name="Kiefer A.F."/>
            <person name="Nichols A."/>
            <person name="Cepeda A.J."/>
            <person name="Yan W."/>
            <person name="Fan B."/>
            <person name="Jiang Y."/>
            <person name="Adhikari A."/>
            <person name="Zheng C.-J."/>
            <person name="Schuster L."/>
            <person name="Cowan T.M."/>
            <person name="Smanski M.J."/>
            <person name="Chevrette M.G."/>
            <person name="De Carvalho L.P.S."/>
            <person name="Shen B."/>
        </authorList>
    </citation>
    <scope>NUCLEOTIDE SEQUENCE [LARGE SCALE GENOMIC DNA]</scope>
    <source>
        <strain evidence="4 5">NPDC004045</strain>
    </source>
</reference>
<feature type="domain" description="ATPase AAA-type core" evidence="3">
    <location>
        <begin position="27"/>
        <end position="90"/>
    </location>
</feature>
<feature type="region of interest" description="Disordered" evidence="2">
    <location>
        <begin position="422"/>
        <end position="444"/>
    </location>
</feature>
<dbReference type="PANTHER" id="PTHR32182">
    <property type="entry name" value="DNA REPLICATION AND REPAIR PROTEIN RECF"/>
    <property type="match status" value="1"/>
</dbReference>
<organism evidence="4 5">
    <name type="scientific">Nocardia thailandica</name>
    <dbReference type="NCBI Taxonomy" id="257275"/>
    <lineage>
        <taxon>Bacteria</taxon>
        <taxon>Bacillati</taxon>
        <taxon>Actinomycetota</taxon>
        <taxon>Actinomycetes</taxon>
        <taxon>Mycobacteriales</taxon>
        <taxon>Nocardiaceae</taxon>
        <taxon>Nocardia</taxon>
    </lineage>
</organism>
<accession>A0ABW6PJ60</accession>
<dbReference type="Proteomes" id="UP001601444">
    <property type="component" value="Unassembled WGS sequence"/>
</dbReference>
<comment type="caution">
    <text evidence="4">The sequence shown here is derived from an EMBL/GenBank/DDBJ whole genome shotgun (WGS) entry which is preliminary data.</text>
</comment>
<proteinExistence type="predicted"/>
<gene>
    <name evidence="4" type="ORF">ACFYTF_06325</name>
</gene>
<evidence type="ECO:0000313" key="5">
    <source>
        <dbReference type="Proteomes" id="UP001601444"/>
    </source>
</evidence>
<dbReference type="RefSeq" id="WP_387699355.1">
    <property type="nucleotide sequence ID" value="NZ_JBIAMX010000003.1"/>
</dbReference>
<keyword evidence="1" id="KW-0742">SOS response</keyword>
<dbReference type="EMBL" id="JBIAMX010000003">
    <property type="protein sequence ID" value="MFF0542436.1"/>
    <property type="molecule type" value="Genomic_DNA"/>
</dbReference>
<dbReference type="Pfam" id="PF13304">
    <property type="entry name" value="AAA_21"/>
    <property type="match status" value="2"/>
</dbReference>
<dbReference type="InterPro" id="IPR014555">
    <property type="entry name" value="RecF-like"/>
</dbReference>
<evidence type="ECO:0000313" key="4">
    <source>
        <dbReference type="EMBL" id="MFF0542436.1"/>
    </source>
</evidence>
<dbReference type="PANTHER" id="PTHR32182:SF22">
    <property type="entry name" value="ATP-DEPENDENT ENDONUCLEASE, OLD FAMILY-RELATED"/>
    <property type="match status" value="1"/>
</dbReference>
<evidence type="ECO:0000259" key="3">
    <source>
        <dbReference type="Pfam" id="PF13304"/>
    </source>
</evidence>
<evidence type="ECO:0000256" key="1">
    <source>
        <dbReference type="ARBA" id="ARBA00023236"/>
    </source>
</evidence>
<dbReference type="SUPFAM" id="SSF52540">
    <property type="entry name" value="P-loop containing nucleoside triphosphate hydrolases"/>
    <property type="match status" value="1"/>
</dbReference>
<keyword evidence="1" id="KW-0227">DNA damage</keyword>
<keyword evidence="5" id="KW-1185">Reference proteome</keyword>
<dbReference type="Gene3D" id="3.40.50.300">
    <property type="entry name" value="P-loop containing nucleotide triphosphate hydrolases"/>
    <property type="match status" value="2"/>
</dbReference>
<sequence>MPAAILREVRLTSFKSFRDQAIPIEAITVLTGLNSSGKSNILDAIDVLARLAGGEDLRDALDGRVREQGAVRGGSAGCAPHGSSSFELGCSVEFGGETFELDVQIEVQPELRVVSECLRGPGDMVSGKRWQVDLLRTKPTDGPILGVEVFNGKPGTNPAVPYRDNRLVTTQAALNIVAASAPARSVLQGSAVVIAALRGTFHLDPVPHLMRNYVTRRDSELRRTGENLSAALGRLAALEPETFGQIVDLVRAVGGDGIRDIRITGSELGDVMLALEEQYGTEPVQLTPAREMSDGLLRFTAIATALLTAHRGLDIDQEVTGVDGGVLLLLEELENGLHPSQSGRVLQLLQETSASTETQVLFTSHSPALLNELTGQLNTGVVVCHRTPTGTTELTRLVDLDGYAEAMAAGRLGDLISTGRMVRPEPRRPVSPAAIDDLFEDEDR</sequence>
<name>A0ABW6PJ60_9NOCA</name>
<feature type="domain" description="ATPase AAA-type core" evidence="3">
    <location>
        <begin position="287"/>
        <end position="371"/>
    </location>
</feature>
<evidence type="ECO:0000256" key="2">
    <source>
        <dbReference type="SAM" id="MobiDB-lite"/>
    </source>
</evidence>